<dbReference type="SUPFAM" id="SSF75217">
    <property type="entry name" value="alpha/beta knot"/>
    <property type="match status" value="1"/>
</dbReference>
<dbReference type="GO" id="GO:0003723">
    <property type="term" value="F:RNA binding"/>
    <property type="evidence" value="ECO:0007669"/>
    <property type="project" value="InterPro"/>
</dbReference>
<dbReference type="PANTHER" id="PTHR43191">
    <property type="entry name" value="RRNA METHYLTRANSFERASE 3"/>
    <property type="match status" value="1"/>
</dbReference>
<dbReference type="EMBL" id="MQSV01000002">
    <property type="protein sequence ID" value="OKL48985.1"/>
    <property type="molecule type" value="Genomic_DNA"/>
</dbReference>
<dbReference type="Proteomes" id="UP000186785">
    <property type="component" value="Unassembled WGS sequence"/>
</dbReference>
<dbReference type="Pfam" id="PF00588">
    <property type="entry name" value="SpoU_methylase"/>
    <property type="match status" value="1"/>
</dbReference>
<evidence type="ECO:0000256" key="1">
    <source>
        <dbReference type="ARBA" id="ARBA00007228"/>
    </source>
</evidence>
<evidence type="ECO:0000256" key="2">
    <source>
        <dbReference type="ARBA" id="ARBA00022603"/>
    </source>
</evidence>
<protein>
    <recommendedName>
        <fullName evidence="4">RNA 2-O ribose methyltransferase substrate binding domain-containing protein</fullName>
    </recommendedName>
</protein>
<keyword evidence="3" id="KW-0808">Transferase</keyword>
<keyword evidence="2" id="KW-0489">Methyltransferase</keyword>
<organism evidence="5 6">
    <name type="scientific">Boudabousia liubingyangii</name>
    <dbReference type="NCBI Taxonomy" id="1921764"/>
    <lineage>
        <taxon>Bacteria</taxon>
        <taxon>Bacillati</taxon>
        <taxon>Actinomycetota</taxon>
        <taxon>Actinomycetes</taxon>
        <taxon>Actinomycetales</taxon>
        <taxon>Actinomycetaceae</taxon>
        <taxon>Boudabousia</taxon>
    </lineage>
</organism>
<dbReference type="SUPFAM" id="SSF55315">
    <property type="entry name" value="L30e-like"/>
    <property type="match status" value="1"/>
</dbReference>
<dbReference type="GO" id="GO:0008173">
    <property type="term" value="F:RNA methyltransferase activity"/>
    <property type="evidence" value="ECO:0007669"/>
    <property type="project" value="InterPro"/>
</dbReference>
<dbReference type="GO" id="GO:0032259">
    <property type="term" value="P:methylation"/>
    <property type="evidence" value="ECO:0007669"/>
    <property type="project" value="UniProtKB-KW"/>
</dbReference>
<dbReference type="PANTHER" id="PTHR43191:SF2">
    <property type="entry name" value="RRNA METHYLTRANSFERASE 3, MITOCHONDRIAL"/>
    <property type="match status" value="1"/>
</dbReference>
<comment type="similarity">
    <text evidence="1">Belongs to the class IV-like SAM-binding methyltransferase superfamily. RNA methyltransferase TrmH family.</text>
</comment>
<evidence type="ECO:0000313" key="6">
    <source>
        <dbReference type="Proteomes" id="UP000186785"/>
    </source>
</evidence>
<dbReference type="InterPro" id="IPR051259">
    <property type="entry name" value="rRNA_Methyltransferase"/>
</dbReference>
<dbReference type="GO" id="GO:0005737">
    <property type="term" value="C:cytoplasm"/>
    <property type="evidence" value="ECO:0007669"/>
    <property type="project" value="UniProtKB-ARBA"/>
</dbReference>
<dbReference type="Gene3D" id="3.30.1330.30">
    <property type="match status" value="1"/>
</dbReference>
<dbReference type="InterPro" id="IPR029026">
    <property type="entry name" value="tRNA_m1G_MTases_N"/>
</dbReference>
<evidence type="ECO:0000313" key="5">
    <source>
        <dbReference type="EMBL" id="OKL48985.1"/>
    </source>
</evidence>
<dbReference type="STRING" id="1921764.BSR28_03445"/>
<accession>A0A1Q5PNF8</accession>
<dbReference type="Gene3D" id="3.40.1280.10">
    <property type="match status" value="1"/>
</dbReference>
<feature type="domain" description="RNA 2-O ribose methyltransferase substrate binding" evidence="4">
    <location>
        <begin position="43"/>
        <end position="117"/>
    </location>
</feature>
<evidence type="ECO:0000256" key="3">
    <source>
        <dbReference type="ARBA" id="ARBA00022679"/>
    </source>
</evidence>
<dbReference type="InterPro" id="IPR013123">
    <property type="entry name" value="SpoU_subst-bd"/>
</dbReference>
<sequence length="292" mass="31302">MSESSQHLFSDRVDLMDNPKANRVGFVSRLARRQTRQKYGLALVEGPQAVRELIRFQPSAIRDLYVDLEMASGTYRELVLAAREVTDFVHPCTRQVVDHMSSDAQGIVAVAELEKLPFHPVEQLQLDAGMAVLLARVQDPGNAGTMVRLADAFGAQAVLASAGTADLSSPKVLRSAVGSSFHLPTYTGQFSDLVVPLKKAGFKILGTSGEGAISFDDLIDAATLGTDPELAPVLEGPLVWVFGNEAKGLAPDEAELCDYLVSIPMYGQAESLNVASAAAVVLSGTARIRHRQ</sequence>
<dbReference type="AlphaFoldDB" id="A0A1Q5PNF8"/>
<dbReference type="OrthoDB" id="9794400at2"/>
<dbReference type="InterPro" id="IPR029064">
    <property type="entry name" value="Ribosomal_eL30-like_sf"/>
</dbReference>
<name>A0A1Q5PNF8_9ACTO</name>
<dbReference type="CDD" id="cd18095">
    <property type="entry name" value="SpoU-like_rRNA-MTase"/>
    <property type="match status" value="1"/>
</dbReference>
<gene>
    <name evidence="5" type="ORF">BSR29_03875</name>
</gene>
<dbReference type="GO" id="GO:0006396">
    <property type="term" value="P:RNA processing"/>
    <property type="evidence" value="ECO:0007669"/>
    <property type="project" value="InterPro"/>
</dbReference>
<comment type="caution">
    <text evidence="5">The sequence shown here is derived from an EMBL/GenBank/DDBJ whole genome shotgun (WGS) entry which is preliminary data.</text>
</comment>
<proteinExistence type="inferred from homology"/>
<dbReference type="InterPro" id="IPR001537">
    <property type="entry name" value="SpoU_MeTrfase"/>
</dbReference>
<dbReference type="SMART" id="SM00967">
    <property type="entry name" value="SpoU_sub_bind"/>
    <property type="match status" value="1"/>
</dbReference>
<reference evidence="5 6" key="1">
    <citation type="submission" date="2016-11" db="EMBL/GenBank/DDBJ databases">
        <title>Actinomyces gypaetusis sp. nov. isolated from the vulture Gypaetus barbatus in Qinghai Tibet Plateau China.</title>
        <authorList>
            <person name="Meng X."/>
        </authorList>
    </citation>
    <scope>NUCLEOTIDE SEQUENCE [LARGE SCALE GENOMIC DNA]</scope>
    <source>
        <strain evidence="5 6">VUL4_2</strain>
    </source>
</reference>
<dbReference type="RefSeq" id="WP_073708973.1">
    <property type="nucleotide sequence ID" value="NZ_MQSU01000002.1"/>
</dbReference>
<dbReference type="InterPro" id="IPR029028">
    <property type="entry name" value="Alpha/beta_knot_MTases"/>
</dbReference>
<keyword evidence="6" id="KW-1185">Reference proteome</keyword>
<evidence type="ECO:0000259" key="4">
    <source>
        <dbReference type="SMART" id="SM00967"/>
    </source>
</evidence>